<dbReference type="InterPro" id="IPR052178">
    <property type="entry name" value="Sec_Metab_Biosynth_SDR"/>
</dbReference>
<dbReference type="Proteomes" id="UP000308768">
    <property type="component" value="Unassembled WGS sequence"/>
</dbReference>
<dbReference type="InterPro" id="IPR036291">
    <property type="entry name" value="NAD(P)-bd_dom_sf"/>
</dbReference>
<dbReference type="Gene3D" id="3.40.50.720">
    <property type="entry name" value="NAD(P)-binding Rossmann-like Domain"/>
    <property type="match status" value="1"/>
</dbReference>
<evidence type="ECO:0000313" key="6">
    <source>
        <dbReference type="EMBL" id="TKA74413.1"/>
    </source>
</evidence>
<sequence length="1060" mass="115147">MNPTSVDLINKAPQGTKIWLLHIGNLQADEGRFKRGVLTMLRLFARKAPSTIRNSFISNPSYQLIPKATMATGKSENHELKASKLFDVSHVTAIVTGGGTGIGLMITQALVANGAKVYITGRREEALKKTIDLYSTGPGSIHALPGDVSDKADVQRLVKEIEGKESKGIQLLVNNAGIARDDQTKFSSNGQPDMSDPQAISNNFMKSPPEAWEDTFRTNVTGAFCMSMAFLPLLAKGREVTPGYTSSVVNVTSISGFMKGSSNGQFAYASSKAAFQHMSRMLATTFASTKVRVNIIAPGIFPSEMTAGDSGEDNKSTLDMEMSNPAGRTGHDSDMAASILFLAGPGGLFYNEQTLFPDGGNTLVQPAVNCHRRIRRITTINHIKRTNALDNKEKQPQSAIVMDDTASDGFVVRKRSAGLAPPMQRPSRPFNPHAPHLQPFQRHYYLNWPRTLSAARPFSCPEIRYFSYATPPSLRALYGFDNPPPLSTHAQFWFGSPRPGQAAKTMEGYDAITAYYLEQVRLDDLRRIRYASLAGGQLDARAASTVQGAVASMKIKSAAAAAVAAVTTTAATAAAATGVGWCPRVAGLVHFIQAVATILSHGIRAIFFIVGTVALASTLLHWLTDLSFQSVLGGLVWRVAVWGLQRAWRPLQLGLHSVASLFDLGAAFGAVSRKTAGTWERALHSPFRYRTQASARAAKRSFAVWGVVAALALLLVHLRDSADEKYRRGPPTVAGDVCVSVRRETMLVGPRKEFGSNSHYDPRLWEGAAAVSSVRGDGGMVGWATSGVGETISATSGRERLSGQSIMRGKKTRSAEEERKEGKEKIVLDPQYHAPLTLLKAVRNGAVYGTKVRFPHALVMIFLFRSAPLKEKLRLVFKATRQHARNLALFALVYKSALLALSHGRASGVFIPRGKGTAMGMSAKEGQYDTFVAGLVGGYTVFGRGMQSSVNQQIVIYVFARVVLALAKLAVSPPSNELLGGSYGPGGLGIGGRGERADAIRELVRRNSWPVFASLSWAMVMYVFRWHPDTLQPSLRSSMNYIYVNADHWDSLRNFIWHNK</sequence>
<comment type="similarity">
    <text evidence="1">Belongs to the short-chain dehydrogenases/reductases (SDR) family.</text>
</comment>
<dbReference type="GO" id="GO:0016491">
    <property type="term" value="F:oxidoreductase activity"/>
    <property type="evidence" value="ECO:0007669"/>
    <property type="project" value="UniProtKB-KW"/>
</dbReference>
<organism evidence="6 7">
    <name type="scientific">Cryomyces minteri</name>
    <dbReference type="NCBI Taxonomy" id="331657"/>
    <lineage>
        <taxon>Eukaryota</taxon>
        <taxon>Fungi</taxon>
        <taxon>Dikarya</taxon>
        <taxon>Ascomycota</taxon>
        <taxon>Pezizomycotina</taxon>
        <taxon>Dothideomycetes</taxon>
        <taxon>Dothideomycetes incertae sedis</taxon>
        <taxon>Cryomyces</taxon>
    </lineage>
</organism>
<gene>
    <name evidence="6" type="ORF">B0A49_04888</name>
</gene>
<dbReference type="PANTHER" id="PTHR43618:SF4">
    <property type="entry name" value="SHORT CHAIN DEHYDROGENASE_REDUCTASE FAMILY (AFU_ORTHOLOGUE AFUA_7G04540)"/>
    <property type="match status" value="1"/>
</dbReference>
<protein>
    <recommendedName>
        <fullName evidence="8">Peroxisomal membrane protein 4</fullName>
    </recommendedName>
</protein>
<dbReference type="PANTHER" id="PTHR43618">
    <property type="entry name" value="7-ALPHA-HYDROXYSTEROID DEHYDROGENASE"/>
    <property type="match status" value="1"/>
</dbReference>
<proteinExistence type="inferred from homology"/>
<dbReference type="AlphaFoldDB" id="A0A4U0XGE0"/>
<dbReference type="Pfam" id="PF00106">
    <property type="entry name" value="adh_short"/>
    <property type="match status" value="1"/>
</dbReference>
<dbReference type="SUPFAM" id="SSF51735">
    <property type="entry name" value="NAD(P)-binding Rossmann-fold domains"/>
    <property type="match status" value="1"/>
</dbReference>
<keyword evidence="2" id="KW-0521">NADP</keyword>
<comment type="caution">
    <text evidence="6">The sequence shown here is derived from an EMBL/GenBank/DDBJ whole genome shotgun (WGS) entry which is preliminary data.</text>
</comment>
<dbReference type="PRINTS" id="PR00081">
    <property type="entry name" value="GDHRDH"/>
</dbReference>
<evidence type="ECO:0008006" key="8">
    <source>
        <dbReference type="Google" id="ProtNLM"/>
    </source>
</evidence>
<evidence type="ECO:0000256" key="1">
    <source>
        <dbReference type="ARBA" id="ARBA00006484"/>
    </source>
</evidence>
<keyword evidence="5" id="KW-0472">Membrane</keyword>
<feature type="region of interest" description="Disordered" evidence="4">
    <location>
        <begin position="306"/>
        <end position="330"/>
    </location>
</feature>
<dbReference type="STRING" id="331657.A0A4U0XGE0"/>
<dbReference type="PRINTS" id="PR00080">
    <property type="entry name" value="SDRFAMILY"/>
</dbReference>
<accession>A0A4U0XGE0</accession>
<reference evidence="6 7" key="1">
    <citation type="submission" date="2017-03" db="EMBL/GenBank/DDBJ databases">
        <title>Genomes of endolithic fungi from Antarctica.</title>
        <authorList>
            <person name="Coleine C."/>
            <person name="Masonjones S."/>
            <person name="Stajich J.E."/>
        </authorList>
    </citation>
    <scope>NUCLEOTIDE SEQUENCE [LARGE SCALE GENOMIC DNA]</scope>
    <source>
        <strain evidence="6 7">CCFEE 5187</strain>
    </source>
</reference>
<evidence type="ECO:0000256" key="4">
    <source>
        <dbReference type="SAM" id="MobiDB-lite"/>
    </source>
</evidence>
<keyword evidence="3" id="KW-0560">Oxidoreductase</keyword>
<dbReference type="OrthoDB" id="2898618at2759"/>
<evidence type="ECO:0000256" key="5">
    <source>
        <dbReference type="SAM" id="Phobius"/>
    </source>
</evidence>
<name>A0A4U0XGE0_9PEZI</name>
<keyword evidence="5" id="KW-0812">Transmembrane</keyword>
<evidence type="ECO:0000256" key="3">
    <source>
        <dbReference type="ARBA" id="ARBA00023002"/>
    </source>
</evidence>
<keyword evidence="7" id="KW-1185">Reference proteome</keyword>
<feature type="transmembrane region" description="Helical" evidence="5">
    <location>
        <begin position="559"/>
        <end position="582"/>
    </location>
</feature>
<feature type="compositionally biased region" description="Basic and acidic residues" evidence="4">
    <location>
        <begin position="813"/>
        <end position="823"/>
    </location>
</feature>
<dbReference type="Pfam" id="PF02466">
    <property type="entry name" value="Tim17"/>
    <property type="match status" value="1"/>
</dbReference>
<keyword evidence="5" id="KW-1133">Transmembrane helix</keyword>
<evidence type="ECO:0000313" key="7">
    <source>
        <dbReference type="Proteomes" id="UP000308768"/>
    </source>
</evidence>
<dbReference type="EMBL" id="NAJN01000362">
    <property type="protein sequence ID" value="TKA74413.1"/>
    <property type="molecule type" value="Genomic_DNA"/>
</dbReference>
<dbReference type="InterPro" id="IPR002347">
    <property type="entry name" value="SDR_fam"/>
</dbReference>
<feature type="transmembrane region" description="Helical" evidence="5">
    <location>
        <begin position="594"/>
        <end position="620"/>
    </location>
</feature>
<feature type="transmembrane region" description="Helical" evidence="5">
    <location>
        <begin position="702"/>
        <end position="718"/>
    </location>
</feature>
<evidence type="ECO:0000256" key="2">
    <source>
        <dbReference type="ARBA" id="ARBA00022857"/>
    </source>
</evidence>
<feature type="region of interest" description="Disordered" evidence="4">
    <location>
        <begin position="801"/>
        <end position="823"/>
    </location>
</feature>
<feature type="transmembrane region" description="Helical" evidence="5">
    <location>
        <begin position="651"/>
        <end position="671"/>
    </location>
</feature>